<dbReference type="InterPro" id="IPR053959">
    <property type="entry name" value="YvlB/LiaX_N"/>
</dbReference>
<dbReference type="Pfam" id="PF13349">
    <property type="entry name" value="DUF4097"/>
    <property type="match status" value="1"/>
</dbReference>
<evidence type="ECO:0000259" key="3">
    <source>
        <dbReference type="Pfam" id="PF22746"/>
    </source>
</evidence>
<dbReference type="InterPro" id="IPR052027">
    <property type="entry name" value="PspC"/>
</dbReference>
<name>A0A3R9Q733_9BACI</name>
<comment type="caution">
    <text evidence="4">The sequence shown here is derived from an EMBL/GenBank/DDBJ whole genome shotgun (WGS) entry which is preliminary data.</text>
</comment>
<protein>
    <submittedName>
        <fullName evidence="4">DUF4097 domain-containing protein</fullName>
    </submittedName>
</protein>
<evidence type="ECO:0000313" key="4">
    <source>
        <dbReference type="EMBL" id="RSL35068.1"/>
    </source>
</evidence>
<gene>
    <name evidence="4" type="ORF">D7Z54_00385</name>
</gene>
<dbReference type="PANTHER" id="PTHR33885:SF4">
    <property type="entry name" value="LMO2487 PROTEIN"/>
    <property type="match status" value="1"/>
</dbReference>
<evidence type="ECO:0000256" key="1">
    <source>
        <dbReference type="SAM" id="MobiDB-lite"/>
    </source>
</evidence>
<dbReference type="Pfam" id="PF22746">
    <property type="entry name" value="SHOCT-like_DUF2089-C"/>
    <property type="match status" value="1"/>
</dbReference>
<dbReference type="AlphaFoldDB" id="A0A3R9Q733"/>
<evidence type="ECO:0000259" key="2">
    <source>
        <dbReference type="Pfam" id="PF13349"/>
    </source>
</evidence>
<sequence length="406" mass="45453">MEEERKIILKMIDDGKITAEDGTKLLKALHSDKEDKPEESETEESASSVSGSKDSHHSYSAKASSKEKAEDVSEATTGTDLSTKVNWEHDRRGRTEEETEQQKKTDPATGFTDFIDSAIQKIKELDLDFNFGPYQEVHHIFQHKGMDQSVIDISLENGSLEWKPWDEADVKIECDVKVYKGKTLDDARREFLKETVFEVDGTHLLFYTRTKAMKVNAVMYVPRKTYERVQLYTFNGHLKGEDVKVNSFSAKAVNGSLAVQNPDAMKFHAETVNGPIKVSGGNLDIGDIKTMNGTIELHSEIRDVEAESVNGTIDSLMKINQDARANLSATTGSIFVTLPDNIRTEGQLRTNVGNYNYSLDDMEIHEEKKDFIQKSLQFTSNHAGAPRLRLNASTKTGSISVKPEHA</sequence>
<proteinExistence type="predicted"/>
<organism evidence="4 5">
    <name type="scientific">Salibacterium salarium</name>
    <dbReference type="NCBI Taxonomy" id="284579"/>
    <lineage>
        <taxon>Bacteria</taxon>
        <taxon>Bacillati</taxon>
        <taxon>Bacillota</taxon>
        <taxon>Bacilli</taxon>
        <taxon>Bacillales</taxon>
        <taxon>Bacillaceae</taxon>
    </lineage>
</organism>
<keyword evidence="5" id="KW-1185">Reference proteome</keyword>
<dbReference type="OrthoDB" id="2240743at2"/>
<feature type="compositionally biased region" description="Low complexity" evidence="1">
    <location>
        <begin position="45"/>
        <end position="63"/>
    </location>
</feature>
<dbReference type="InterPro" id="IPR016599">
    <property type="entry name" value="UCP012569"/>
</dbReference>
<feature type="compositionally biased region" description="Basic and acidic residues" evidence="1">
    <location>
        <begin position="86"/>
        <end position="106"/>
    </location>
</feature>
<dbReference type="InterPro" id="IPR025164">
    <property type="entry name" value="Toastrack_DUF4097"/>
</dbReference>
<dbReference type="RefSeq" id="WP_125553354.1">
    <property type="nucleotide sequence ID" value="NZ_RBVX01000001.1"/>
</dbReference>
<feature type="region of interest" description="Disordered" evidence="1">
    <location>
        <begin position="28"/>
        <end position="110"/>
    </location>
</feature>
<reference evidence="4 5" key="1">
    <citation type="submission" date="2018-10" db="EMBL/GenBank/DDBJ databases">
        <title>Draft genome sequence of Bacillus salarius IM0101, isolated from a hypersaline soil in Inner Mongolia, China.</title>
        <authorList>
            <person name="Yamprayoonswat W."/>
            <person name="Boonvisut S."/>
            <person name="Jumpathong W."/>
            <person name="Sittihan S."/>
            <person name="Ruangsuj P."/>
            <person name="Wanthongcharoen S."/>
            <person name="Thongpramul N."/>
            <person name="Pimmason S."/>
            <person name="Yu B."/>
            <person name="Yasawong M."/>
        </authorList>
    </citation>
    <scope>NUCLEOTIDE SEQUENCE [LARGE SCALE GENOMIC DNA]</scope>
    <source>
        <strain evidence="4 5">IM0101</strain>
    </source>
</reference>
<dbReference type="PANTHER" id="PTHR33885">
    <property type="entry name" value="PHAGE SHOCK PROTEIN C"/>
    <property type="match status" value="1"/>
</dbReference>
<evidence type="ECO:0000313" key="5">
    <source>
        <dbReference type="Proteomes" id="UP000275076"/>
    </source>
</evidence>
<dbReference type="PIRSF" id="PIRSF012569">
    <property type="entry name" value="UCP012569"/>
    <property type="match status" value="1"/>
</dbReference>
<feature type="compositionally biased region" description="Polar residues" evidence="1">
    <location>
        <begin position="76"/>
        <end position="85"/>
    </location>
</feature>
<feature type="domain" description="YvlB/LiaX N-terminal" evidence="3">
    <location>
        <begin position="3"/>
        <end position="29"/>
    </location>
</feature>
<feature type="domain" description="DUF4097" evidence="2">
    <location>
        <begin position="151"/>
        <end position="375"/>
    </location>
</feature>
<dbReference type="EMBL" id="RBVX01000001">
    <property type="protein sequence ID" value="RSL35068.1"/>
    <property type="molecule type" value="Genomic_DNA"/>
</dbReference>
<dbReference type="Proteomes" id="UP000275076">
    <property type="component" value="Unassembled WGS sequence"/>
</dbReference>
<accession>A0A3R9Q733</accession>